<dbReference type="NCBIfam" id="TIGR02452">
    <property type="entry name" value="TIGR02452 family protein"/>
    <property type="match status" value="1"/>
</dbReference>
<dbReference type="Gene3D" id="3.40.220.10">
    <property type="entry name" value="Leucine Aminopeptidase, subunit E, domain 1"/>
    <property type="match status" value="1"/>
</dbReference>
<gene>
    <name evidence="2" type="ORF">Harvfovirus10_32</name>
</gene>
<dbReference type="PANTHER" id="PTHR35596:SF1">
    <property type="entry name" value="MICROBIAL-TYPE PARG CATALYTIC DOMAIN-CONTAINING PROTEIN"/>
    <property type="match status" value="1"/>
</dbReference>
<sequence>MKKYRINIQRDTLKYLEKNKNKFNSVVKRYETNNVIQGKIFNSCVRVGVVGMDTLEAVGYFQEMMKRKFAFLIMANSSNPGGGYKLASPAQEESIARRTNLIPCITSVKYPIPEFGALYIKNISIIRDLETKKYSYLDKPIISDCVLSSAYSNPLIKDGVMEKKYRRNTMIKIRAMFNILLENSNTNIILSAYGCGAYGNDPVDMANIFKEVISEYKYRFENIIFAIVKDQWSKNYSTFNEMFGSFEIASSTK</sequence>
<dbReference type="Pfam" id="PF10021">
    <property type="entry name" value="PARG_cat_microb"/>
    <property type="match status" value="1"/>
</dbReference>
<name>A0A3G5A373_9VIRU</name>
<dbReference type="InterPro" id="IPR043472">
    <property type="entry name" value="Macro_dom-like"/>
</dbReference>
<dbReference type="SUPFAM" id="SSF52949">
    <property type="entry name" value="Macro domain-like"/>
    <property type="match status" value="1"/>
</dbReference>
<protein>
    <recommendedName>
        <fullName evidence="1">Microbial-type PARG catalytic domain-containing protein</fullName>
    </recommendedName>
</protein>
<dbReference type="PANTHER" id="PTHR35596">
    <property type="entry name" value="DUF2263 DOMAIN-CONTAINING PROTEIN"/>
    <property type="match status" value="1"/>
</dbReference>
<evidence type="ECO:0000259" key="1">
    <source>
        <dbReference type="Pfam" id="PF10021"/>
    </source>
</evidence>
<dbReference type="PIRSF" id="PIRSF014899">
    <property type="entry name" value="UCP014899"/>
    <property type="match status" value="1"/>
</dbReference>
<dbReference type="EMBL" id="MK072252">
    <property type="protein sequence ID" value="AYV80934.1"/>
    <property type="molecule type" value="Genomic_DNA"/>
</dbReference>
<accession>A0A3G5A373</accession>
<reference evidence="2" key="1">
    <citation type="submission" date="2018-10" db="EMBL/GenBank/DDBJ databases">
        <title>Hidden diversity of soil giant viruses.</title>
        <authorList>
            <person name="Schulz F."/>
            <person name="Alteio L."/>
            <person name="Goudeau D."/>
            <person name="Ryan E.M."/>
            <person name="Malmstrom R.R."/>
            <person name="Blanchard J."/>
            <person name="Woyke T."/>
        </authorList>
    </citation>
    <scope>NUCLEOTIDE SEQUENCE</scope>
    <source>
        <strain evidence="2">HAV1</strain>
    </source>
</reference>
<proteinExistence type="predicted"/>
<dbReference type="InterPro" id="IPR012664">
    <property type="entry name" value="CHP02452"/>
</dbReference>
<organism evidence="2">
    <name type="scientific">Harvfovirus sp</name>
    <dbReference type="NCBI Taxonomy" id="2487768"/>
    <lineage>
        <taxon>Viruses</taxon>
        <taxon>Varidnaviria</taxon>
        <taxon>Bamfordvirae</taxon>
        <taxon>Nucleocytoviricota</taxon>
        <taxon>Megaviricetes</taxon>
        <taxon>Imitervirales</taxon>
        <taxon>Mimiviridae</taxon>
        <taxon>Klosneuvirinae</taxon>
    </lineage>
</organism>
<evidence type="ECO:0000313" key="2">
    <source>
        <dbReference type="EMBL" id="AYV80934.1"/>
    </source>
</evidence>
<dbReference type="InterPro" id="IPR019261">
    <property type="entry name" value="PARG_cat_microbial"/>
</dbReference>
<feature type="domain" description="Microbial-type PARG catalytic" evidence="1">
    <location>
        <begin position="39"/>
        <end position="108"/>
    </location>
</feature>